<protein>
    <recommendedName>
        <fullName evidence="5 13">NADH dehydrogenase [ubiquinone] iron-sulfur protein 6, mitochondrial</fullName>
    </recommendedName>
</protein>
<keyword evidence="8 13" id="KW-0999">Mitochondrion inner membrane</keyword>
<comment type="caution">
    <text evidence="15">The sequence shown here is derived from an EMBL/GenBank/DDBJ whole genome shotgun (WGS) entry which is preliminary data.</text>
</comment>
<evidence type="ECO:0000256" key="11">
    <source>
        <dbReference type="ARBA" id="ARBA00023128"/>
    </source>
</evidence>
<sequence length="133" mass="14534">MATVCTALGRSCVLGLARRAGIGTNASGLSVWTRRYGVQMSITGEKVTHTGQVFDENDYRKVRFVGQQKEVNEQFAINLIAEQPVNEVESHIISCDGGGGALGHPKVYINLDKETKNGTCGYCGLQFKQKHHH</sequence>
<dbReference type="FunFam" id="2.60.260.40:FF:000002">
    <property type="entry name" value="NADH dehydrogenase [ubiquinone] iron-sulfur protein 6, mitochondrial"/>
    <property type="match status" value="1"/>
</dbReference>
<keyword evidence="16" id="KW-1185">Reference proteome</keyword>
<evidence type="ECO:0000256" key="7">
    <source>
        <dbReference type="ARBA" id="ARBA00022660"/>
    </source>
</evidence>
<dbReference type="GO" id="GO:1902495">
    <property type="term" value="C:transmembrane transporter complex"/>
    <property type="evidence" value="ECO:0007669"/>
    <property type="project" value="UniProtKB-ARBA"/>
</dbReference>
<proteinExistence type="inferred from homology"/>
<dbReference type="PANTHER" id="PTHR13156:SF0">
    <property type="entry name" value="NADH DEHYDROGENASE [UBIQUINONE] IRON-SULFUR PROTEIN 6, MITOCHONDRIAL"/>
    <property type="match status" value="1"/>
</dbReference>
<keyword evidence="11 13" id="KW-0496">Mitochondrion</keyword>
<dbReference type="Gene3D" id="2.60.260.40">
    <property type="entry name" value="q5lls5 like domains"/>
    <property type="match status" value="1"/>
</dbReference>
<dbReference type="Proteomes" id="UP000812440">
    <property type="component" value="Chromosome 6"/>
</dbReference>
<accession>A0A8T2JGE8</accession>
<dbReference type="PIRSF" id="PIRSF016564">
    <property type="entry name" value="CI-13KD-A"/>
    <property type="match status" value="1"/>
</dbReference>
<keyword evidence="6 13" id="KW-0813">Transport</keyword>
<comment type="subcellular location">
    <subcellularLocation>
        <location evidence="2">Mitochondrion inner membrane</location>
        <topology evidence="2">Peripheral membrane protein</topology>
        <orientation evidence="2">Matrix side</orientation>
    </subcellularLocation>
</comment>
<evidence type="ECO:0000256" key="2">
    <source>
        <dbReference type="ARBA" id="ARBA00004443"/>
    </source>
</evidence>
<dbReference type="PANTHER" id="PTHR13156">
    <property type="entry name" value="NADH-UBIQUINONE OXIDOREDUCTASE 13 KD-A SUBUNIT"/>
    <property type="match status" value="1"/>
</dbReference>
<dbReference type="InterPro" id="IPR019401">
    <property type="entry name" value="Znf_CHCC"/>
</dbReference>
<comment type="similarity">
    <text evidence="3 13">Belongs to the complex I NDUFS6 subunit family.</text>
</comment>
<name>A0A8T2JGE8_9PIPI</name>
<reference evidence="15" key="1">
    <citation type="thesis" date="2020" institute="ProQuest LLC" country="789 East Eisenhower Parkway, Ann Arbor, MI, USA">
        <title>Comparative Genomics and Chromosome Evolution.</title>
        <authorList>
            <person name="Mudd A.B."/>
        </authorList>
    </citation>
    <scope>NUCLEOTIDE SEQUENCE</scope>
    <source>
        <strain evidence="15">Female2</strain>
        <tissue evidence="15">Blood</tissue>
    </source>
</reference>
<evidence type="ECO:0000256" key="4">
    <source>
        <dbReference type="ARBA" id="ARBA00011261"/>
    </source>
</evidence>
<evidence type="ECO:0000256" key="6">
    <source>
        <dbReference type="ARBA" id="ARBA00022448"/>
    </source>
</evidence>
<evidence type="ECO:0000256" key="10">
    <source>
        <dbReference type="ARBA" id="ARBA00022982"/>
    </source>
</evidence>
<keyword evidence="9" id="KW-0809">Transit peptide</keyword>
<dbReference type="GO" id="GO:0098803">
    <property type="term" value="C:respiratory chain complex"/>
    <property type="evidence" value="ECO:0007669"/>
    <property type="project" value="UniProtKB-ARBA"/>
</dbReference>
<keyword evidence="10 13" id="KW-0249">Electron transport</keyword>
<feature type="domain" description="Zinc finger CHCC-type" evidence="14">
    <location>
        <begin position="91"/>
        <end position="127"/>
    </location>
</feature>
<keyword evidence="12 13" id="KW-0472">Membrane</keyword>
<evidence type="ECO:0000313" key="16">
    <source>
        <dbReference type="Proteomes" id="UP000812440"/>
    </source>
</evidence>
<dbReference type="AlphaFoldDB" id="A0A8T2JGE8"/>
<gene>
    <name evidence="15" type="ORF">GDO86_011385</name>
</gene>
<evidence type="ECO:0000256" key="5">
    <source>
        <dbReference type="ARBA" id="ARBA00014517"/>
    </source>
</evidence>
<evidence type="ECO:0000256" key="12">
    <source>
        <dbReference type="ARBA" id="ARBA00023136"/>
    </source>
</evidence>
<evidence type="ECO:0000313" key="15">
    <source>
        <dbReference type="EMBL" id="KAG8442574.1"/>
    </source>
</evidence>
<dbReference type="EMBL" id="JAACNH010000005">
    <property type="protein sequence ID" value="KAG8442574.1"/>
    <property type="molecule type" value="Genomic_DNA"/>
</dbReference>
<evidence type="ECO:0000256" key="13">
    <source>
        <dbReference type="PIRNR" id="PIRNR016564"/>
    </source>
</evidence>
<evidence type="ECO:0000256" key="1">
    <source>
        <dbReference type="ARBA" id="ARBA00003195"/>
    </source>
</evidence>
<dbReference type="GO" id="GO:1990204">
    <property type="term" value="C:oxidoreductase complex"/>
    <property type="evidence" value="ECO:0007669"/>
    <property type="project" value="UniProtKB-ARBA"/>
</dbReference>
<organism evidence="15 16">
    <name type="scientific">Hymenochirus boettgeri</name>
    <name type="common">Congo dwarf clawed frog</name>
    <dbReference type="NCBI Taxonomy" id="247094"/>
    <lineage>
        <taxon>Eukaryota</taxon>
        <taxon>Metazoa</taxon>
        <taxon>Chordata</taxon>
        <taxon>Craniata</taxon>
        <taxon>Vertebrata</taxon>
        <taxon>Euteleostomi</taxon>
        <taxon>Amphibia</taxon>
        <taxon>Batrachia</taxon>
        <taxon>Anura</taxon>
        <taxon>Pipoidea</taxon>
        <taxon>Pipidae</taxon>
        <taxon>Pipinae</taxon>
        <taxon>Hymenochirus</taxon>
    </lineage>
</organism>
<dbReference type="GO" id="GO:0005743">
    <property type="term" value="C:mitochondrial inner membrane"/>
    <property type="evidence" value="ECO:0007669"/>
    <property type="project" value="UniProtKB-SubCell"/>
</dbReference>
<evidence type="ECO:0000256" key="9">
    <source>
        <dbReference type="ARBA" id="ARBA00022946"/>
    </source>
</evidence>
<comment type="function">
    <text evidence="1 13">Accessory subunit of the mitochondrial membrane respiratory chain NADH dehydrogenase (Complex I), that is believed not to be involved in catalysis. Complex I functions in the transfer of electrons from NADH to the respiratory chain. The immediate electron acceptor for the enzyme is believed to be ubiquinone.</text>
</comment>
<evidence type="ECO:0000259" key="14">
    <source>
        <dbReference type="Pfam" id="PF10276"/>
    </source>
</evidence>
<dbReference type="OrthoDB" id="307899at2759"/>
<dbReference type="GO" id="GO:0006120">
    <property type="term" value="P:mitochondrial electron transport, NADH to ubiquinone"/>
    <property type="evidence" value="ECO:0007669"/>
    <property type="project" value="InterPro"/>
</dbReference>
<dbReference type="Pfam" id="PF10276">
    <property type="entry name" value="zf-CHCC"/>
    <property type="match status" value="1"/>
</dbReference>
<comment type="subunit">
    <text evidence="4">Mammalian complex I is composed of 45 different subunits. This is a component of the iron-sulfur (IP) fragment of the enzyme.</text>
</comment>
<evidence type="ECO:0000256" key="3">
    <source>
        <dbReference type="ARBA" id="ARBA00007291"/>
    </source>
</evidence>
<dbReference type="InterPro" id="IPR016668">
    <property type="entry name" value="NDUFS6"/>
</dbReference>
<keyword evidence="7 13" id="KW-0679">Respiratory chain</keyword>
<evidence type="ECO:0000256" key="8">
    <source>
        <dbReference type="ARBA" id="ARBA00022792"/>
    </source>
</evidence>